<feature type="transmembrane region" description="Helical" evidence="8">
    <location>
        <begin position="151"/>
        <end position="173"/>
    </location>
</feature>
<dbReference type="GO" id="GO:0016763">
    <property type="term" value="F:pentosyltransferase activity"/>
    <property type="evidence" value="ECO:0007669"/>
    <property type="project" value="TreeGrafter"/>
</dbReference>
<feature type="transmembrane region" description="Helical" evidence="8">
    <location>
        <begin position="273"/>
        <end position="290"/>
    </location>
</feature>
<dbReference type="InterPro" id="IPR050297">
    <property type="entry name" value="LipidA_mod_glycosyltrf_83"/>
</dbReference>
<keyword evidence="3" id="KW-0328">Glycosyltransferase</keyword>
<dbReference type="EMBL" id="PCSX01000028">
    <property type="protein sequence ID" value="PIP58151.1"/>
    <property type="molecule type" value="Genomic_DNA"/>
</dbReference>
<dbReference type="InterPro" id="IPR038731">
    <property type="entry name" value="RgtA/B/C-like"/>
</dbReference>
<feature type="domain" description="Glycosyltransferase RgtA/B/C/D-like" evidence="9">
    <location>
        <begin position="140"/>
        <end position="288"/>
    </location>
</feature>
<dbReference type="Pfam" id="PF13231">
    <property type="entry name" value="PMT_2"/>
    <property type="match status" value="1"/>
</dbReference>
<evidence type="ECO:0000256" key="8">
    <source>
        <dbReference type="SAM" id="Phobius"/>
    </source>
</evidence>
<keyword evidence="6 8" id="KW-1133">Transmembrane helix</keyword>
<evidence type="ECO:0000313" key="11">
    <source>
        <dbReference type="Proteomes" id="UP000229334"/>
    </source>
</evidence>
<feature type="transmembrane region" description="Helical" evidence="8">
    <location>
        <begin position="125"/>
        <end position="144"/>
    </location>
</feature>
<evidence type="ECO:0000256" key="2">
    <source>
        <dbReference type="ARBA" id="ARBA00022475"/>
    </source>
</evidence>
<evidence type="ECO:0000313" key="10">
    <source>
        <dbReference type="EMBL" id="PIP58151.1"/>
    </source>
</evidence>
<organism evidence="10 11">
    <name type="scientific">Candidatus Vogelbacteria bacterium CG22_combo_CG10-13_8_21_14_all_37_9</name>
    <dbReference type="NCBI Taxonomy" id="1975046"/>
    <lineage>
        <taxon>Bacteria</taxon>
        <taxon>Candidatus Vogeliibacteriota</taxon>
    </lineage>
</organism>
<dbReference type="GO" id="GO:0009103">
    <property type="term" value="P:lipopolysaccharide biosynthetic process"/>
    <property type="evidence" value="ECO:0007669"/>
    <property type="project" value="UniProtKB-ARBA"/>
</dbReference>
<feature type="transmembrane region" description="Helical" evidence="8">
    <location>
        <begin position="179"/>
        <end position="196"/>
    </location>
</feature>
<reference evidence="10 11" key="1">
    <citation type="submission" date="2017-09" db="EMBL/GenBank/DDBJ databases">
        <title>Depth-based differentiation of microbial function through sediment-hosted aquifers and enrichment of novel symbionts in the deep terrestrial subsurface.</title>
        <authorList>
            <person name="Probst A.J."/>
            <person name="Ladd B."/>
            <person name="Jarett J.K."/>
            <person name="Geller-Mcgrath D.E."/>
            <person name="Sieber C.M."/>
            <person name="Emerson J.B."/>
            <person name="Anantharaman K."/>
            <person name="Thomas B.C."/>
            <person name="Malmstrom R."/>
            <person name="Stieglmeier M."/>
            <person name="Klingl A."/>
            <person name="Woyke T."/>
            <person name="Ryan C.M."/>
            <person name="Banfield J.F."/>
        </authorList>
    </citation>
    <scope>NUCLEOTIDE SEQUENCE [LARGE SCALE GENOMIC DNA]</scope>
    <source>
        <strain evidence="10">CG22_combo_CG10-13_8_21_14_all_37_9</strain>
    </source>
</reference>
<protein>
    <recommendedName>
        <fullName evidence="9">Glycosyltransferase RgtA/B/C/D-like domain-containing protein</fullName>
    </recommendedName>
</protein>
<accession>A0A2H0BKJ3</accession>
<comment type="caution">
    <text evidence="10">The sequence shown here is derived from an EMBL/GenBank/DDBJ whole genome shotgun (WGS) entry which is preliminary data.</text>
</comment>
<evidence type="ECO:0000256" key="6">
    <source>
        <dbReference type="ARBA" id="ARBA00022989"/>
    </source>
</evidence>
<sequence length="532" mass="61007">MILVFYGYLTKIFLILLPLRLIFTITLIKNNLQLNKLKSEKFLNNIFAWIPSLSFGLKMIGSRNMDKIWPKLIFILGLGLVLFLATYKLTESPPVWLDEGVFTQVAINLAQFGEHSIMTGPGNFVSAWFATTGYSVTVPIALTFKIFGINLFVARSLMAVFIILMALVSYFLIKKEFDWLWANLSLLLLATFAPLYGNGKSVLGEVPGLFFLVSALFFLNISQITKRKSYYLFTGVLIGLCVITKPIFLVLIPAVIGAFYLKRKTIPNLIEQGIFLSLGFGLALIPWLLIQFSGSSLVQVFGHYANPYDLPFKIVLLTNLKQFISEAQPIYFLLLFVVWLLAYFRRFYKKQFISLTETTALVFSVLIFIAYFRIEGHYRYFFPAQVLALIYLPNSLGVLFFSYSRKIIVVIVVILIIFQSYQTIFHSWVATYYQSTRSAEITNTFSSLPKTKKIFIYQAPETVVFLAGQDYYQFFQITKLIVVGQDNLKMLMAGEMDFVVVPISLYQTQENLFKPYLKFKEFGKYLLLTKNI</sequence>
<proteinExistence type="predicted"/>
<dbReference type="AlphaFoldDB" id="A0A2H0BKJ3"/>
<evidence type="ECO:0000256" key="1">
    <source>
        <dbReference type="ARBA" id="ARBA00004651"/>
    </source>
</evidence>
<keyword evidence="5 8" id="KW-0812">Transmembrane</keyword>
<feature type="transmembrane region" description="Helical" evidence="8">
    <location>
        <begin position="355"/>
        <end position="374"/>
    </location>
</feature>
<evidence type="ECO:0000256" key="4">
    <source>
        <dbReference type="ARBA" id="ARBA00022679"/>
    </source>
</evidence>
<evidence type="ECO:0000259" key="9">
    <source>
        <dbReference type="Pfam" id="PF13231"/>
    </source>
</evidence>
<evidence type="ECO:0000256" key="5">
    <source>
        <dbReference type="ARBA" id="ARBA00022692"/>
    </source>
</evidence>
<dbReference type="PANTHER" id="PTHR33908">
    <property type="entry name" value="MANNOSYLTRANSFERASE YKCB-RELATED"/>
    <property type="match status" value="1"/>
</dbReference>
<keyword evidence="4" id="KW-0808">Transferase</keyword>
<feature type="transmembrane region" description="Helical" evidence="8">
    <location>
        <begin position="6"/>
        <end position="28"/>
    </location>
</feature>
<feature type="transmembrane region" description="Helical" evidence="8">
    <location>
        <begin position="208"/>
        <end position="225"/>
    </location>
</feature>
<dbReference type="Proteomes" id="UP000229334">
    <property type="component" value="Unassembled WGS sequence"/>
</dbReference>
<feature type="transmembrane region" description="Helical" evidence="8">
    <location>
        <begin position="380"/>
        <end position="401"/>
    </location>
</feature>
<dbReference type="GO" id="GO:0005886">
    <property type="term" value="C:plasma membrane"/>
    <property type="evidence" value="ECO:0007669"/>
    <property type="project" value="UniProtKB-SubCell"/>
</dbReference>
<evidence type="ECO:0000256" key="7">
    <source>
        <dbReference type="ARBA" id="ARBA00023136"/>
    </source>
</evidence>
<comment type="subcellular location">
    <subcellularLocation>
        <location evidence="1">Cell membrane</location>
        <topology evidence="1">Multi-pass membrane protein</topology>
    </subcellularLocation>
</comment>
<feature type="transmembrane region" description="Helical" evidence="8">
    <location>
        <begin position="68"/>
        <end position="87"/>
    </location>
</feature>
<name>A0A2H0BKJ3_9BACT</name>
<keyword evidence="2" id="KW-1003">Cell membrane</keyword>
<gene>
    <name evidence="10" type="ORF">COX02_01765</name>
</gene>
<feature type="transmembrane region" description="Helical" evidence="8">
    <location>
        <begin position="330"/>
        <end position="348"/>
    </location>
</feature>
<feature type="transmembrane region" description="Helical" evidence="8">
    <location>
        <begin position="408"/>
        <end position="429"/>
    </location>
</feature>
<evidence type="ECO:0000256" key="3">
    <source>
        <dbReference type="ARBA" id="ARBA00022676"/>
    </source>
</evidence>
<dbReference type="PANTHER" id="PTHR33908:SF11">
    <property type="entry name" value="MEMBRANE PROTEIN"/>
    <property type="match status" value="1"/>
</dbReference>
<keyword evidence="7 8" id="KW-0472">Membrane</keyword>
<feature type="transmembrane region" description="Helical" evidence="8">
    <location>
        <begin position="231"/>
        <end position="261"/>
    </location>
</feature>